<comment type="caution">
    <text evidence="1">The sequence shown here is derived from an EMBL/GenBank/DDBJ whole genome shotgun (WGS) entry which is preliminary data.</text>
</comment>
<evidence type="ECO:0000313" key="1">
    <source>
        <dbReference type="EMBL" id="KIE05271.1"/>
    </source>
</evidence>
<dbReference type="RefSeq" id="WP_039456293.1">
    <property type="nucleotide sequence ID" value="NZ_JSWE01000096.1"/>
</dbReference>
<evidence type="ECO:0000313" key="2">
    <source>
        <dbReference type="Proteomes" id="UP000031258"/>
    </source>
</evidence>
<dbReference type="STRING" id="86105.NF27_DT00450"/>
<keyword evidence="2" id="KW-1185">Reference proteome</keyword>
<dbReference type="OrthoDB" id="9836859at2"/>
<organism evidence="1 2">
    <name type="scientific">Candidatus Jidaibacter acanthamoebae</name>
    <dbReference type="NCBI Taxonomy" id="86105"/>
    <lineage>
        <taxon>Bacteria</taxon>
        <taxon>Pseudomonadati</taxon>
        <taxon>Pseudomonadota</taxon>
        <taxon>Alphaproteobacteria</taxon>
        <taxon>Rickettsiales</taxon>
        <taxon>Candidatus Midichloriaceae</taxon>
        <taxon>Candidatus Jidaibacter</taxon>
    </lineage>
</organism>
<dbReference type="AlphaFoldDB" id="A0A0C1MZ42"/>
<sequence>MVNIYNTAQPSKVSGISDDNKCITDIELQNCYIDSFAILVIPIILLSSSFCGRVSITITAVTSVFAVTKAGGCYLKEVCAEINEGSYELMQPQIQHIRDFELPYSEDDMNISDNNTYISLYIGIE</sequence>
<dbReference type="Proteomes" id="UP000031258">
    <property type="component" value="Unassembled WGS sequence"/>
</dbReference>
<protein>
    <submittedName>
        <fullName evidence="1">Uncharacterized protein</fullName>
    </submittedName>
</protein>
<dbReference type="EMBL" id="JSWE01000096">
    <property type="protein sequence ID" value="KIE05271.1"/>
    <property type="molecule type" value="Genomic_DNA"/>
</dbReference>
<proteinExistence type="predicted"/>
<reference evidence="1 2" key="1">
    <citation type="submission" date="2014-11" db="EMBL/GenBank/DDBJ databases">
        <title>A Rickettsiales Symbiont of Amoebae With Ancient Features.</title>
        <authorList>
            <person name="Schulz F."/>
            <person name="Martijn J."/>
            <person name="Wascher F."/>
            <person name="Kostanjsek R."/>
            <person name="Ettema T.J."/>
            <person name="Horn M."/>
        </authorList>
    </citation>
    <scope>NUCLEOTIDE SEQUENCE [LARGE SCALE GENOMIC DNA]</scope>
    <source>
        <strain evidence="1 2">UWC36</strain>
    </source>
</reference>
<gene>
    <name evidence="1" type="ORF">NF27_DT00450</name>
</gene>
<accession>A0A0C1MZ42</accession>
<name>A0A0C1MZ42_9RICK</name>